<feature type="chain" id="PRO_5045511001" description="NodB homology domain-containing protein" evidence="1">
    <location>
        <begin position="21"/>
        <end position="411"/>
    </location>
</feature>
<name>A0ABN1L2J3_9GAMM</name>
<dbReference type="InterPro" id="IPR013783">
    <property type="entry name" value="Ig-like_fold"/>
</dbReference>
<dbReference type="Pfam" id="PF22352">
    <property type="entry name" value="K319L-like_PKD"/>
    <property type="match status" value="1"/>
</dbReference>
<protein>
    <recommendedName>
        <fullName evidence="2">NodB homology domain-containing protein</fullName>
    </recommendedName>
</protein>
<dbReference type="EMBL" id="BAAAFA010000001">
    <property type="protein sequence ID" value="GAA0810750.1"/>
    <property type="molecule type" value="Genomic_DNA"/>
</dbReference>
<evidence type="ECO:0000259" key="2">
    <source>
        <dbReference type="Pfam" id="PF01522"/>
    </source>
</evidence>
<feature type="domain" description="NodB homology" evidence="2">
    <location>
        <begin position="133"/>
        <end position="232"/>
    </location>
</feature>
<proteinExistence type="predicted"/>
<dbReference type="InterPro" id="IPR002509">
    <property type="entry name" value="NODB_dom"/>
</dbReference>
<keyword evidence="1" id="KW-0732">Signal</keyword>
<accession>A0ABN1L2J3</accession>
<dbReference type="Pfam" id="PF01522">
    <property type="entry name" value="Polysacc_deac_1"/>
    <property type="match status" value="1"/>
</dbReference>
<dbReference type="Proteomes" id="UP001500021">
    <property type="component" value="Unassembled WGS sequence"/>
</dbReference>
<reference evidence="3 4" key="1">
    <citation type="journal article" date="2019" name="Int. J. Syst. Evol. Microbiol.">
        <title>The Global Catalogue of Microorganisms (GCM) 10K type strain sequencing project: providing services to taxonomists for standard genome sequencing and annotation.</title>
        <authorList>
            <consortium name="The Broad Institute Genomics Platform"/>
            <consortium name="The Broad Institute Genome Sequencing Center for Infectious Disease"/>
            <person name="Wu L."/>
            <person name="Ma J."/>
        </authorList>
    </citation>
    <scope>NUCLEOTIDE SEQUENCE [LARGE SCALE GENOMIC DNA]</scope>
    <source>
        <strain evidence="3 4">JCM 15608</strain>
    </source>
</reference>
<evidence type="ECO:0000313" key="4">
    <source>
        <dbReference type="Proteomes" id="UP001500021"/>
    </source>
</evidence>
<dbReference type="SUPFAM" id="SSF49299">
    <property type="entry name" value="PKD domain"/>
    <property type="match status" value="1"/>
</dbReference>
<dbReference type="CDD" id="cd00146">
    <property type="entry name" value="PKD"/>
    <property type="match status" value="1"/>
</dbReference>
<evidence type="ECO:0000313" key="3">
    <source>
        <dbReference type="EMBL" id="GAA0810750.1"/>
    </source>
</evidence>
<dbReference type="RefSeq" id="WP_343813941.1">
    <property type="nucleotide sequence ID" value="NZ_BAAAFA010000001.1"/>
</dbReference>
<sequence>MKISLIVLLFLILPGCNIHDNTKTMNNPPIANAGEDFVGFIGDEITLDGSLSTGEANLTYNWSLISTPQGSSFSLKNANSAISTFIPDLIGEYSFRLTVSDGGLASSKDFIYVDITNPPTVTVAKWHDNMDSAISFDWDDSNLTHCSVIAPLFDKYDLKATFGVITDTWLECYQTLSSNGHEIASHSKSHKVNFGFYDVTNDEKRNELEASLKFLTQEKLIKPTLFIHPWNSIDLNNILYDEYYLFSRIHNLYDTEENYQANIISSHGLEFFIDLANKNNGWLKIAGHSVDGEGWQPIKSSDLEDFLAYLIKQNIWVDTHSHIALYQMARTHITANIKNGKIVLNDELIDYELLRSYGVTDLPLTFIIDSIEPIKISGYLTCNDYPYSGEGLMFDYNIMSQAELVYESCAN</sequence>
<gene>
    <name evidence="3" type="ORF">GCM10009111_02220</name>
</gene>
<dbReference type="InterPro" id="IPR035986">
    <property type="entry name" value="PKD_dom_sf"/>
</dbReference>
<dbReference type="Gene3D" id="3.20.20.370">
    <property type="entry name" value="Glycoside hydrolase/deacetylase"/>
    <property type="match status" value="1"/>
</dbReference>
<keyword evidence="4" id="KW-1185">Reference proteome</keyword>
<dbReference type="SUPFAM" id="SSF88713">
    <property type="entry name" value="Glycoside hydrolase/deacetylase"/>
    <property type="match status" value="1"/>
</dbReference>
<organism evidence="3 4">
    <name type="scientific">Colwellia asteriadis</name>
    <dbReference type="NCBI Taxonomy" id="517723"/>
    <lineage>
        <taxon>Bacteria</taxon>
        <taxon>Pseudomonadati</taxon>
        <taxon>Pseudomonadota</taxon>
        <taxon>Gammaproteobacteria</taxon>
        <taxon>Alteromonadales</taxon>
        <taxon>Colwelliaceae</taxon>
        <taxon>Colwellia</taxon>
    </lineage>
</organism>
<dbReference type="InterPro" id="IPR011330">
    <property type="entry name" value="Glyco_hydro/deAcase_b/a-brl"/>
</dbReference>
<evidence type="ECO:0000256" key="1">
    <source>
        <dbReference type="SAM" id="SignalP"/>
    </source>
</evidence>
<dbReference type="Gene3D" id="2.60.40.10">
    <property type="entry name" value="Immunoglobulins"/>
    <property type="match status" value="1"/>
</dbReference>
<comment type="caution">
    <text evidence="3">The sequence shown here is derived from an EMBL/GenBank/DDBJ whole genome shotgun (WGS) entry which is preliminary data.</text>
</comment>
<feature type="signal peptide" evidence="1">
    <location>
        <begin position="1"/>
        <end position="20"/>
    </location>
</feature>